<proteinExistence type="predicted"/>
<sequence>MRLALLCLSLAVIVDSLKMLPPPGLKPARERFATTPSTPTKPMSSPLDDDFGNSASTLTILKRPKGLRQLELSSASREIGEMGRAVTATTPYTIPDTHRFDKPSTATKKSWRNGLGVHTQVVTTLVDQHGQQSMPTHIAIPAYRVKYAPKGSASEIQLTDSDWSTLRYGSRRIDDNVIN</sequence>
<feature type="compositionally biased region" description="Low complexity" evidence="1">
    <location>
        <begin position="34"/>
        <end position="46"/>
    </location>
</feature>
<evidence type="ECO:0000313" key="4">
    <source>
        <dbReference type="Proteomes" id="UP001328107"/>
    </source>
</evidence>
<comment type="caution">
    <text evidence="3">The sequence shown here is derived from an EMBL/GenBank/DDBJ whole genome shotgun (WGS) entry which is preliminary data.</text>
</comment>
<evidence type="ECO:0000256" key="1">
    <source>
        <dbReference type="SAM" id="MobiDB-lite"/>
    </source>
</evidence>
<name>A0AAN5CRJ1_9BILA</name>
<protein>
    <submittedName>
        <fullName evidence="3">Uncharacterized protein</fullName>
    </submittedName>
</protein>
<evidence type="ECO:0000313" key="3">
    <source>
        <dbReference type="EMBL" id="GMR49268.1"/>
    </source>
</evidence>
<reference evidence="4" key="1">
    <citation type="submission" date="2022-10" db="EMBL/GenBank/DDBJ databases">
        <title>Genome assembly of Pristionchus species.</title>
        <authorList>
            <person name="Yoshida K."/>
            <person name="Sommer R.J."/>
        </authorList>
    </citation>
    <scope>NUCLEOTIDE SEQUENCE [LARGE SCALE GENOMIC DNA]</scope>
    <source>
        <strain evidence="4">RS5460</strain>
    </source>
</reference>
<keyword evidence="2" id="KW-0732">Signal</keyword>
<gene>
    <name evidence="3" type="ORF">PMAYCL1PPCAC_19463</name>
</gene>
<accession>A0AAN5CRJ1</accession>
<keyword evidence="4" id="KW-1185">Reference proteome</keyword>
<dbReference type="AlphaFoldDB" id="A0AAN5CRJ1"/>
<feature type="chain" id="PRO_5042944183" evidence="2">
    <location>
        <begin position="17"/>
        <end position="179"/>
    </location>
</feature>
<dbReference type="EMBL" id="BTRK01000004">
    <property type="protein sequence ID" value="GMR49268.1"/>
    <property type="molecule type" value="Genomic_DNA"/>
</dbReference>
<feature type="region of interest" description="Disordered" evidence="1">
    <location>
        <begin position="28"/>
        <end position="49"/>
    </location>
</feature>
<dbReference type="Proteomes" id="UP001328107">
    <property type="component" value="Unassembled WGS sequence"/>
</dbReference>
<evidence type="ECO:0000256" key="2">
    <source>
        <dbReference type="SAM" id="SignalP"/>
    </source>
</evidence>
<feature type="signal peptide" evidence="2">
    <location>
        <begin position="1"/>
        <end position="16"/>
    </location>
</feature>
<organism evidence="3 4">
    <name type="scientific">Pristionchus mayeri</name>
    <dbReference type="NCBI Taxonomy" id="1317129"/>
    <lineage>
        <taxon>Eukaryota</taxon>
        <taxon>Metazoa</taxon>
        <taxon>Ecdysozoa</taxon>
        <taxon>Nematoda</taxon>
        <taxon>Chromadorea</taxon>
        <taxon>Rhabditida</taxon>
        <taxon>Rhabditina</taxon>
        <taxon>Diplogasteromorpha</taxon>
        <taxon>Diplogasteroidea</taxon>
        <taxon>Neodiplogasteridae</taxon>
        <taxon>Pristionchus</taxon>
    </lineage>
</organism>